<evidence type="ECO:0000259" key="6">
    <source>
        <dbReference type="Pfam" id="PF08281"/>
    </source>
</evidence>
<dbReference type="PANTHER" id="PTHR43133:SF46">
    <property type="entry name" value="RNA POLYMERASE SIGMA-70 FACTOR ECF SUBFAMILY"/>
    <property type="match status" value="1"/>
</dbReference>
<dbReference type="Gene3D" id="1.10.1740.10">
    <property type="match status" value="1"/>
</dbReference>
<dbReference type="Gene3D" id="1.10.10.10">
    <property type="entry name" value="Winged helix-like DNA-binding domain superfamily/Winged helix DNA-binding domain"/>
    <property type="match status" value="1"/>
</dbReference>
<keyword evidence="3" id="KW-0731">Sigma factor</keyword>
<evidence type="ECO:0000259" key="5">
    <source>
        <dbReference type="Pfam" id="PF04542"/>
    </source>
</evidence>
<dbReference type="GO" id="GO:0006352">
    <property type="term" value="P:DNA-templated transcription initiation"/>
    <property type="evidence" value="ECO:0007669"/>
    <property type="project" value="InterPro"/>
</dbReference>
<dbReference type="SUPFAM" id="SSF88659">
    <property type="entry name" value="Sigma3 and sigma4 domains of RNA polymerase sigma factors"/>
    <property type="match status" value="1"/>
</dbReference>
<feature type="domain" description="RNA polymerase sigma factor 70 region 4 type 2" evidence="6">
    <location>
        <begin position="136"/>
        <end position="186"/>
    </location>
</feature>
<dbReference type="InterPro" id="IPR014284">
    <property type="entry name" value="RNA_pol_sigma-70_dom"/>
</dbReference>
<reference evidence="7 8" key="1">
    <citation type="submission" date="2019-07" db="EMBL/GenBank/DDBJ databases">
        <title>Rufibacter sp. nov., isolated from lake sediment.</title>
        <authorList>
            <person name="Qu J.-H."/>
        </authorList>
    </citation>
    <scope>NUCLEOTIDE SEQUENCE [LARGE SCALE GENOMIC DNA]</scope>
    <source>
        <strain evidence="7 8">NBS58-1</strain>
    </source>
</reference>
<dbReference type="InterPro" id="IPR013325">
    <property type="entry name" value="RNA_pol_sigma_r2"/>
</dbReference>
<keyword evidence="2" id="KW-0805">Transcription regulation</keyword>
<evidence type="ECO:0000313" key="7">
    <source>
        <dbReference type="EMBL" id="KAA3440212.1"/>
    </source>
</evidence>
<dbReference type="InterPro" id="IPR014327">
    <property type="entry name" value="RNA_pol_sigma70_bacteroid"/>
</dbReference>
<dbReference type="NCBIfam" id="TIGR02937">
    <property type="entry name" value="sigma70-ECF"/>
    <property type="match status" value="1"/>
</dbReference>
<dbReference type="GO" id="GO:0003677">
    <property type="term" value="F:DNA binding"/>
    <property type="evidence" value="ECO:0007669"/>
    <property type="project" value="InterPro"/>
</dbReference>
<keyword evidence="4" id="KW-0804">Transcription</keyword>
<organism evidence="7 8">
    <name type="scientific">Rufibacter hautae</name>
    <dbReference type="NCBI Taxonomy" id="2595005"/>
    <lineage>
        <taxon>Bacteria</taxon>
        <taxon>Pseudomonadati</taxon>
        <taxon>Bacteroidota</taxon>
        <taxon>Cytophagia</taxon>
        <taxon>Cytophagales</taxon>
        <taxon>Hymenobacteraceae</taxon>
        <taxon>Rufibacter</taxon>
    </lineage>
</organism>
<comment type="caution">
    <text evidence="7">The sequence shown here is derived from an EMBL/GenBank/DDBJ whole genome shotgun (WGS) entry which is preliminary data.</text>
</comment>
<dbReference type="InterPro" id="IPR013249">
    <property type="entry name" value="RNA_pol_sigma70_r4_t2"/>
</dbReference>
<dbReference type="EMBL" id="VKKY01000001">
    <property type="protein sequence ID" value="KAA3440212.1"/>
    <property type="molecule type" value="Genomic_DNA"/>
</dbReference>
<dbReference type="SUPFAM" id="SSF88946">
    <property type="entry name" value="Sigma2 domain of RNA polymerase sigma factors"/>
    <property type="match status" value="1"/>
</dbReference>
<comment type="similarity">
    <text evidence="1">Belongs to the sigma-70 factor family. ECF subfamily.</text>
</comment>
<protein>
    <submittedName>
        <fullName evidence="7">RNA polymerase sigma-70 factor</fullName>
    </submittedName>
</protein>
<dbReference type="InterPro" id="IPR007627">
    <property type="entry name" value="RNA_pol_sigma70_r2"/>
</dbReference>
<dbReference type="GO" id="GO:0016987">
    <property type="term" value="F:sigma factor activity"/>
    <property type="evidence" value="ECO:0007669"/>
    <property type="project" value="UniProtKB-KW"/>
</dbReference>
<dbReference type="OrthoDB" id="764811at2"/>
<sequence length="208" mass="24259">MKDRYFNQKTMQTDSRESFVEDIEALTTGNVAAFERLYHKLEPKLFAFAMKLVRSREDAEEIVQEVFLKVWERRSSLDPTQNLDGYLFTTAKNLVYNKARHRVYEFAFGQYLADYGAVSENSTQTTLEHKELVQLFEEACASMPPVRRQVFVMSRTEGLSNTEIATKLNTSNSNIENHINKALKMLREKFKSYDIVYGFLLMCAYLVR</sequence>
<gene>
    <name evidence="7" type="ORF">FOA19_05995</name>
</gene>
<dbReference type="PANTHER" id="PTHR43133">
    <property type="entry name" value="RNA POLYMERASE ECF-TYPE SIGMA FACTO"/>
    <property type="match status" value="1"/>
</dbReference>
<evidence type="ECO:0000313" key="8">
    <source>
        <dbReference type="Proteomes" id="UP000324133"/>
    </source>
</evidence>
<evidence type="ECO:0000256" key="4">
    <source>
        <dbReference type="ARBA" id="ARBA00023163"/>
    </source>
</evidence>
<dbReference type="AlphaFoldDB" id="A0A5B6THR9"/>
<keyword evidence="8" id="KW-1185">Reference proteome</keyword>
<dbReference type="Pfam" id="PF04542">
    <property type="entry name" value="Sigma70_r2"/>
    <property type="match status" value="1"/>
</dbReference>
<dbReference type="Proteomes" id="UP000324133">
    <property type="component" value="Unassembled WGS sequence"/>
</dbReference>
<evidence type="ECO:0000256" key="3">
    <source>
        <dbReference type="ARBA" id="ARBA00023082"/>
    </source>
</evidence>
<proteinExistence type="inferred from homology"/>
<dbReference type="Pfam" id="PF08281">
    <property type="entry name" value="Sigma70_r4_2"/>
    <property type="match status" value="1"/>
</dbReference>
<name>A0A5B6THR9_9BACT</name>
<feature type="domain" description="RNA polymerase sigma-70 region 2" evidence="5">
    <location>
        <begin position="37"/>
        <end position="101"/>
    </location>
</feature>
<dbReference type="InterPro" id="IPR036388">
    <property type="entry name" value="WH-like_DNA-bd_sf"/>
</dbReference>
<evidence type="ECO:0000256" key="2">
    <source>
        <dbReference type="ARBA" id="ARBA00023015"/>
    </source>
</evidence>
<evidence type="ECO:0000256" key="1">
    <source>
        <dbReference type="ARBA" id="ARBA00010641"/>
    </source>
</evidence>
<dbReference type="InterPro" id="IPR039425">
    <property type="entry name" value="RNA_pol_sigma-70-like"/>
</dbReference>
<dbReference type="InterPro" id="IPR013324">
    <property type="entry name" value="RNA_pol_sigma_r3/r4-like"/>
</dbReference>
<accession>A0A5B6THR9</accession>
<dbReference type="NCBIfam" id="TIGR02985">
    <property type="entry name" value="Sig70_bacteroi1"/>
    <property type="match status" value="1"/>
</dbReference>